<dbReference type="PANTHER" id="PTHR43588">
    <property type="entry name" value="COBALT-PRECORRIN-8 METHYLMUTASE"/>
    <property type="match status" value="1"/>
</dbReference>
<reference evidence="7" key="1">
    <citation type="submission" date="2016-10" db="EMBL/GenBank/DDBJ databases">
        <authorList>
            <person name="Varghese N."/>
            <person name="Submissions S."/>
        </authorList>
    </citation>
    <scope>NUCLEOTIDE SEQUENCE [LARGE SCALE GENOMIC DNA]</scope>
    <source>
        <strain evidence="7">DSM 5918</strain>
    </source>
</reference>
<dbReference type="STRING" id="52560.SAMN04488082_10839"/>
<dbReference type="UniPathway" id="UPA00148"/>
<dbReference type="RefSeq" id="WP_092374561.1">
    <property type="nucleotide sequence ID" value="NZ_FORX01000008.1"/>
</dbReference>
<dbReference type="GO" id="GO:0016993">
    <property type="term" value="F:precorrin-8X methylmutase activity"/>
    <property type="evidence" value="ECO:0007669"/>
    <property type="project" value="InterPro"/>
</dbReference>
<organism evidence="6 7">
    <name type="scientific">Desulfomicrobium apsheronum</name>
    <dbReference type="NCBI Taxonomy" id="52560"/>
    <lineage>
        <taxon>Bacteria</taxon>
        <taxon>Pseudomonadati</taxon>
        <taxon>Thermodesulfobacteriota</taxon>
        <taxon>Desulfovibrionia</taxon>
        <taxon>Desulfovibrionales</taxon>
        <taxon>Desulfomicrobiaceae</taxon>
        <taxon>Desulfomicrobium</taxon>
    </lineage>
</organism>
<dbReference type="OrthoDB" id="9780708at2"/>
<proteinExistence type="inferred from homology"/>
<evidence type="ECO:0000256" key="2">
    <source>
        <dbReference type="ARBA" id="ARBA00009774"/>
    </source>
</evidence>
<comment type="similarity">
    <text evidence="2">Belongs to the CobH/CbiC family.</text>
</comment>
<evidence type="ECO:0000256" key="1">
    <source>
        <dbReference type="ARBA" id="ARBA00004953"/>
    </source>
</evidence>
<name>A0A1I3UQG4_9BACT</name>
<feature type="domain" description="Cobalamin biosynthesis precorrin-8X methylmutase CobH/CbiC" evidence="5">
    <location>
        <begin position="9"/>
        <end position="205"/>
    </location>
</feature>
<protein>
    <submittedName>
        <fullName evidence="6">Precorrin-8X methylmutase /cobalt-precorrin 8 methylmutase</fullName>
    </submittedName>
</protein>
<accession>A0A1I3UQG4</accession>
<dbReference type="InterPro" id="IPR003722">
    <property type="entry name" value="Cbl_synth_CobH/CbiC"/>
</dbReference>
<comment type="pathway">
    <text evidence="1">Cofactor biosynthesis; adenosylcobalamin biosynthesis.</text>
</comment>
<dbReference type="Proteomes" id="UP000198635">
    <property type="component" value="Unassembled WGS sequence"/>
</dbReference>
<dbReference type="EMBL" id="FORX01000008">
    <property type="protein sequence ID" value="SFJ84007.1"/>
    <property type="molecule type" value="Genomic_DNA"/>
</dbReference>
<evidence type="ECO:0000259" key="5">
    <source>
        <dbReference type="Pfam" id="PF02570"/>
    </source>
</evidence>
<dbReference type="SUPFAM" id="SSF63965">
    <property type="entry name" value="Precorrin-8X methylmutase CbiC/CobH"/>
    <property type="match status" value="1"/>
</dbReference>
<dbReference type="Gene3D" id="3.40.50.10230">
    <property type="entry name" value="Cobalamin biosynthesis CobH/CbiC, precorrin-8X methylmutase"/>
    <property type="match status" value="1"/>
</dbReference>
<dbReference type="PANTHER" id="PTHR43588:SF1">
    <property type="entry name" value="COBALT-PRECORRIN-8 METHYLMUTASE"/>
    <property type="match status" value="1"/>
</dbReference>
<gene>
    <name evidence="6" type="ORF">SAMN04488082_10839</name>
</gene>
<keyword evidence="4" id="KW-0413">Isomerase</keyword>
<dbReference type="Pfam" id="PF02570">
    <property type="entry name" value="CbiC"/>
    <property type="match status" value="1"/>
</dbReference>
<dbReference type="AlphaFoldDB" id="A0A1I3UQG4"/>
<dbReference type="InterPro" id="IPR036588">
    <property type="entry name" value="CobH/CbiC_sf"/>
</dbReference>
<evidence type="ECO:0000313" key="7">
    <source>
        <dbReference type="Proteomes" id="UP000198635"/>
    </source>
</evidence>
<sequence length="213" mass="22857">MYVSVPPMEIESRSLAIIDAEVPEPRPFAGDQWAVARRMIHTTADFDLLSHIRFHPAAIQAGKDALLAGADIVTDTRMALSGIPVRRLEPLGCTVRCLIDDPAVAKRAKSEGVTRAWAAVDEVMAHGGADIFVIGNAPTALYRLLDWMERGARPPKLIVGMPVGFVNAAESKELLLAQDAIPYITIVGRKGGSSLAACVINALLKLAREPRGS</sequence>
<keyword evidence="7" id="KW-1185">Reference proteome</keyword>
<dbReference type="GO" id="GO:0009236">
    <property type="term" value="P:cobalamin biosynthetic process"/>
    <property type="evidence" value="ECO:0007669"/>
    <property type="project" value="UniProtKB-UniPathway"/>
</dbReference>
<evidence type="ECO:0000256" key="3">
    <source>
        <dbReference type="ARBA" id="ARBA00022573"/>
    </source>
</evidence>
<keyword evidence="3" id="KW-0169">Cobalamin biosynthesis</keyword>
<evidence type="ECO:0000313" key="6">
    <source>
        <dbReference type="EMBL" id="SFJ84007.1"/>
    </source>
</evidence>
<evidence type="ECO:0000256" key="4">
    <source>
        <dbReference type="ARBA" id="ARBA00023235"/>
    </source>
</evidence>